<evidence type="ECO:0000313" key="1">
    <source>
        <dbReference type="EMBL" id="GGM68287.1"/>
    </source>
</evidence>
<dbReference type="AlphaFoldDB" id="A0A8J3FY32"/>
<reference evidence="1" key="2">
    <citation type="submission" date="2020-09" db="EMBL/GenBank/DDBJ databases">
        <authorList>
            <person name="Sun Q."/>
            <person name="Zhou Y."/>
        </authorList>
    </citation>
    <scope>NUCLEOTIDE SEQUENCE</scope>
    <source>
        <strain evidence="1">CGMCC 4.5737</strain>
    </source>
</reference>
<name>A0A8J3FY32_9PSEU</name>
<comment type="caution">
    <text evidence="1">The sequence shown here is derived from an EMBL/GenBank/DDBJ whole genome shotgun (WGS) entry which is preliminary data.</text>
</comment>
<dbReference type="EMBL" id="BMMK01000022">
    <property type="protein sequence ID" value="GGM68287.1"/>
    <property type="molecule type" value="Genomic_DNA"/>
</dbReference>
<accession>A0A8J3FY32</accession>
<dbReference type="Proteomes" id="UP000637578">
    <property type="component" value="Unassembled WGS sequence"/>
</dbReference>
<protein>
    <submittedName>
        <fullName evidence="1">Uncharacterized protein</fullName>
    </submittedName>
</protein>
<reference evidence="1" key="1">
    <citation type="journal article" date="2014" name="Int. J. Syst. Evol. Microbiol.">
        <title>Complete genome sequence of Corynebacterium casei LMG S-19264T (=DSM 44701T), isolated from a smear-ripened cheese.</title>
        <authorList>
            <consortium name="US DOE Joint Genome Institute (JGI-PGF)"/>
            <person name="Walter F."/>
            <person name="Albersmeier A."/>
            <person name="Kalinowski J."/>
            <person name="Ruckert C."/>
        </authorList>
    </citation>
    <scope>NUCLEOTIDE SEQUENCE</scope>
    <source>
        <strain evidence="1">CGMCC 4.5737</strain>
    </source>
</reference>
<proteinExistence type="predicted"/>
<sequence>MVSAGLDEGSAIAVGATTAATVVAASAAPTTGPTGLLTGDLHWFPYALSPGQRDIGMAPLTRRLPQHAQVEAGNGNHKQVTITTSDGRGFASLMGADRRSWGAML</sequence>
<gene>
    <name evidence="1" type="ORF">GCM10012275_43480</name>
</gene>
<evidence type="ECO:0000313" key="2">
    <source>
        <dbReference type="Proteomes" id="UP000637578"/>
    </source>
</evidence>
<organism evidence="1 2">
    <name type="scientific">Longimycelium tulufanense</name>
    <dbReference type="NCBI Taxonomy" id="907463"/>
    <lineage>
        <taxon>Bacteria</taxon>
        <taxon>Bacillati</taxon>
        <taxon>Actinomycetota</taxon>
        <taxon>Actinomycetes</taxon>
        <taxon>Pseudonocardiales</taxon>
        <taxon>Pseudonocardiaceae</taxon>
        <taxon>Longimycelium</taxon>
    </lineage>
</organism>
<keyword evidence="2" id="KW-1185">Reference proteome</keyword>